<feature type="coiled-coil region" evidence="1">
    <location>
        <begin position="70"/>
        <end position="97"/>
    </location>
</feature>
<dbReference type="Gene3D" id="1.25.40.10">
    <property type="entry name" value="Tetratricopeptide repeat domain"/>
    <property type="match status" value="1"/>
</dbReference>
<organism evidence="3 4">
    <name type="scientific">Aspergillus coremiiformis</name>
    <dbReference type="NCBI Taxonomy" id="138285"/>
    <lineage>
        <taxon>Eukaryota</taxon>
        <taxon>Fungi</taxon>
        <taxon>Dikarya</taxon>
        <taxon>Ascomycota</taxon>
        <taxon>Pezizomycotina</taxon>
        <taxon>Eurotiomycetes</taxon>
        <taxon>Eurotiomycetidae</taxon>
        <taxon>Eurotiales</taxon>
        <taxon>Aspergillaceae</taxon>
        <taxon>Aspergillus</taxon>
        <taxon>Aspergillus subgen. Circumdati</taxon>
    </lineage>
</organism>
<name>A0A5N6YY52_9EURO</name>
<keyword evidence="1" id="KW-0175">Coiled coil</keyword>
<evidence type="ECO:0000256" key="1">
    <source>
        <dbReference type="SAM" id="Coils"/>
    </source>
</evidence>
<sequence length="735" mass="83499">MQNLWSRVASPRSACHCVSCSSTAAPGVASRAASAASKRRLRIGNSVTALYTSIFAAATLADAQAKDKRRHEWQEKIAAVKAEVNELKNEEQRLLAAISLRRKRRLLFNGILPSRRYSSSLTRSSPRGSQGNSWNIPARSLHLYTSRGYEPGAESEIMDGIENYFDTEDEIDNAALEELVAENEDSIRDEGIAEYEFDFSQHDDLPDWLKGDPVRLHALRKLANKQLAIRFLLRPVIAHSYMGLRMRYAADSTLPKLNLAELLSELNKIRMRIRDLKTIQDTNIDDLTKDFRVRDSRAMFLENSKLDLELRGDVLRYINGTTSLQELLLRVASNLLKSTHPDRPHALRTLLLAFCKTRQNDLGDLVMKAILPNYFPLNIRLTHVILTFYRKAKNLRAFDLFLEMLTGRGYPLNMALMKKYHFEVINGVEISLPREITGTVPFFNTMITAYLRFDQPDRADAYRQVARSRGYADDFATLNAYLKFYAIRANWEKGVQTIKSGLAFLISSPELEFILVERLIVLMVHLCDSCKRYDVSEVIIAAASENGIDWMSAQRQADIKFPYDPELCRWYDAGNASTTKGEDKSICDRCHDFAHAVGEQLNDLALPEKDGSARRWHKLVGAYSQEVLSVALAGRQKESEGNTQQQLLKTFDIEEDRFYHAETTAKAHQKEIMALKDQVAQLKRMVFELAKQAPANHSDLPQSDPNDLGQLKNALRPTTPHVLESPRVNVRYVQS</sequence>
<protein>
    <submittedName>
        <fullName evidence="3">Uncharacterized protein</fullName>
    </submittedName>
</protein>
<evidence type="ECO:0000313" key="4">
    <source>
        <dbReference type="Proteomes" id="UP000327118"/>
    </source>
</evidence>
<evidence type="ECO:0000313" key="3">
    <source>
        <dbReference type="EMBL" id="KAE8350377.1"/>
    </source>
</evidence>
<keyword evidence="4" id="KW-1185">Reference proteome</keyword>
<proteinExistence type="predicted"/>
<dbReference type="EMBL" id="ML739229">
    <property type="protein sequence ID" value="KAE8350377.1"/>
    <property type="molecule type" value="Genomic_DNA"/>
</dbReference>
<accession>A0A5N6YY52</accession>
<dbReference type="AlphaFoldDB" id="A0A5N6YY52"/>
<evidence type="ECO:0000256" key="2">
    <source>
        <dbReference type="SAM" id="MobiDB-lite"/>
    </source>
</evidence>
<feature type="region of interest" description="Disordered" evidence="2">
    <location>
        <begin position="694"/>
        <end position="722"/>
    </location>
</feature>
<reference evidence="4" key="1">
    <citation type="submission" date="2019-04" db="EMBL/GenBank/DDBJ databases">
        <title>Friends and foes A comparative genomics studyof 23 Aspergillus species from section Flavi.</title>
        <authorList>
            <consortium name="DOE Joint Genome Institute"/>
            <person name="Kjaerbolling I."/>
            <person name="Vesth T."/>
            <person name="Frisvad J.C."/>
            <person name="Nybo J.L."/>
            <person name="Theobald S."/>
            <person name="Kildgaard S."/>
            <person name="Isbrandt T."/>
            <person name="Kuo A."/>
            <person name="Sato A."/>
            <person name="Lyhne E.K."/>
            <person name="Kogle M.E."/>
            <person name="Wiebenga A."/>
            <person name="Kun R.S."/>
            <person name="Lubbers R.J."/>
            <person name="Makela M.R."/>
            <person name="Barry K."/>
            <person name="Chovatia M."/>
            <person name="Clum A."/>
            <person name="Daum C."/>
            <person name="Haridas S."/>
            <person name="He G."/>
            <person name="LaButti K."/>
            <person name="Lipzen A."/>
            <person name="Mondo S."/>
            <person name="Riley R."/>
            <person name="Salamov A."/>
            <person name="Simmons B.A."/>
            <person name="Magnuson J.K."/>
            <person name="Henrissat B."/>
            <person name="Mortensen U.H."/>
            <person name="Larsen T.O."/>
            <person name="Devries R.P."/>
            <person name="Grigoriev I.V."/>
            <person name="Machida M."/>
            <person name="Baker S.E."/>
            <person name="Andersen M.R."/>
        </authorList>
    </citation>
    <scope>NUCLEOTIDE SEQUENCE [LARGE SCALE GENOMIC DNA]</scope>
    <source>
        <strain evidence="4">CBS 553.77</strain>
    </source>
</reference>
<gene>
    <name evidence="3" type="ORF">BDV28DRAFT_139234</name>
</gene>
<dbReference type="InterPro" id="IPR011990">
    <property type="entry name" value="TPR-like_helical_dom_sf"/>
</dbReference>
<dbReference type="Proteomes" id="UP000327118">
    <property type="component" value="Unassembled WGS sequence"/>
</dbReference>
<dbReference type="OrthoDB" id="185373at2759"/>
<feature type="coiled-coil region" evidence="1">
    <location>
        <begin position="665"/>
        <end position="692"/>
    </location>
</feature>